<evidence type="ECO:0000313" key="3">
    <source>
        <dbReference type="Proteomes" id="UP001501676"/>
    </source>
</evidence>
<evidence type="ECO:0000256" key="1">
    <source>
        <dbReference type="SAM" id="MobiDB-lite"/>
    </source>
</evidence>
<dbReference type="EMBL" id="BAAAYN010000023">
    <property type="protein sequence ID" value="GAA3389009.1"/>
    <property type="molecule type" value="Genomic_DNA"/>
</dbReference>
<gene>
    <name evidence="2" type="ORF">GCM10020369_37480</name>
</gene>
<feature type="region of interest" description="Disordered" evidence="1">
    <location>
        <begin position="23"/>
        <end position="55"/>
    </location>
</feature>
<dbReference type="NCBIfam" id="NF033482">
    <property type="entry name" value="RiPP_thiocil"/>
    <property type="match status" value="1"/>
</dbReference>
<keyword evidence="3" id="KW-1185">Reference proteome</keyword>
<comment type="caution">
    <text evidence="2">The sequence shown here is derived from an EMBL/GenBank/DDBJ whole genome shotgun (WGS) entry which is preliminary data.</text>
</comment>
<protein>
    <recommendedName>
        <fullName evidence="4">Thiocillin family RiPP</fullName>
    </recommendedName>
</protein>
<accession>A0ABP6SZZ6</accession>
<dbReference type="RefSeq" id="WP_345729419.1">
    <property type="nucleotide sequence ID" value="NZ_BAAAYN010000023.1"/>
</dbReference>
<sequence length="55" mass="5372">MTQDDDFDLQAIGSLDIEELAEDTSLGTWGTTSSVGTGSCPASTAGTASSASSAG</sequence>
<dbReference type="Proteomes" id="UP001501676">
    <property type="component" value="Unassembled WGS sequence"/>
</dbReference>
<dbReference type="InterPro" id="IPR049803">
    <property type="entry name" value="RiPP_thiocil-like"/>
</dbReference>
<evidence type="ECO:0008006" key="4">
    <source>
        <dbReference type="Google" id="ProtNLM"/>
    </source>
</evidence>
<reference evidence="3" key="1">
    <citation type="journal article" date="2019" name="Int. J. Syst. Evol. Microbiol.">
        <title>The Global Catalogue of Microorganisms (GCM) 10K type strain sequencing project: providing services to taxonomists for standard genome sequencing and annotation.</title>
        <authorList>
            <consortium name="The Broad Institute Genomics Platform"/>
            <consortium name="The Broad Institute Genome Sequencing Center for Infectious Disease"/>
            <person name="Wu L."/>
            <person name="Ma J."/>
        </authorList>
    </citation>
    <scope>NUCLEOTIDE SEQUENCE [LARGE SCALE GENOMIC DNA]</scope>
    <source>
        <strain evidence="3">JCM 9458</strain>
    </source>
</reference>
<evidence type="ECO:0000313" key="2">
    <source>
        <dbReference type="EMBL" id="GAA3389009.1"/>
    </source>
</evidence>
<proteinExistence type="predicted"/>
<organism evidence="2 3">
    <name type="scientific">Cryptosporangium minutisporangium</name>
    <dbReference type="NCBI Taxonomy" id="113569"/>
    <lineage>
        <taxon>Bacteria</taxon>
        <taxon>Bacillati</taxon>
        <taxon>Actinomycetota</taxon>
        <taxon>Actinomycetes</taxon>
        <taxon>Cryptosporangiales</taxon>
        <taxon>Cryptosporangiaceae</taxon>
        <taxon>Cryptosporangium</taxon>
    </lineage>
</organism>
<feature type="compositionally biased region" description="Low complexity" evidence="1">
    <location>
        <begin position="24"/>
        <end position="55"/>
    </location>
</feature>
<name>A0ABP6SZZ6_9ACTN</name>